<reference evidence="2" key="1">
    <citation type="submission" date="2020-05" db="EMBL/GenBank/DDBJ databases">
        <authorList>
            <person name="Chiriac C."/>
            <person name="Salcher M."/>
            <person name="Ghai R."/>
            <person name="Kavagutti S V."/>
        </authorList>
    </citation>
    <scope>NUCLEOTIDE SEQUENCE</scope>
</reference>
<organism evidence="2">
    <name type="scientific">freshwater metagenome</name>
    <dbReference type="NCBI Taxonomy" id="449393"/>
    <lineage>
        <taxon>unclassified sequences</taxon>
        <taxon>metagenomes</taxon>
        <taxon>ecological metagenomes</taxon>
    </lineage>
</organism>
<gene>
    <name evidence="2" type="ORF">UFOPK1747_00720</name>
</gene>
<sequence>MKIKKAGAILLTLLALSGCARAEGSSLNEASEPSEVAQEAVDTQTISDEQQMEEDEPPIEFIPADVDPDSIEPIINYVDALNIALTGDLFALRASARAGCGCLEIADRLAEIFPTQTLIGGRYQLKQIQLLNDAGFTKEFKVLVSRSDIEKIDKQSRRSVVWSKSEISTIFIIKYQTEKEGGGWQLSDTR</sequence>
<name>A0A6J6F3P8_9ZZZZ</name>
<dbReference type="AlphaFoldDB" id="A0A6J6F3P8"/>
<dbReference type="EMBL" id="CAEZTV010000114">
    <property type="protein sequence ID" value="CAB4583462.1"/>
    <property type="molecule type" value="Genomic_DNA"/>
</dbReference>
<evidence type="ECO:0000256" key="1">
    <source>
        <dbReference type="SAM" id="MobiDB-lite"/>
    </source>
</evidence>
<feature type="region of interest" description="Disordered" evidence="1">
    <location>
        <begin position="26"/>
        <end position="56"/>
    </location>
</feature>
<proteinExistence type="predicted"/>
<protein>
    <submittedName>
        <fullName evidence="2">Unannotated protein</fullName>
    </submittedName>
</protein>
<accession>A0A6J6F3P8</accession>
<evidence type="ECO:0000313" key="2">
    <source>
        <dbReference type="EMBL" id="CAB4583462.1"/>
    </source>
</evidence>
<dbReference type="PROSITE" id="PS51257">
    <property type="entry name" value="PROKAR_LIPOPROTEIN"/>
    <property type="match status" value="1"/>
</dbReference>